<feature type="compositionally biased region" description="Low complexity" evidence="1">
    <location>
        <begin position="94"/>
        <end position="120"/>
    </location>
</feature>
<keyword evidence="2" id="KW-0732">Signal</keyword>
<evidence type="ECO:0000256" key="2">
    <source>
        <dbReference type="SAM" id="SignalP"/>
    </source>
</evidence>
<evidence type="ECO:0000313" key="3">
    <source>
        <dbReference type="EMBL" id="CAD8330676.1"/>
    </source>
</evidence>
<proteinExistence type="predicted"/>
<protein>
    <submittedName>
        <fullName evidence="3">Uncharacterized protein</fullName>
    </submittedName>
</protein>
<feature type="signal peptide" evidence="2">
    <location>
        <begin position="1"/>
        <end position="32"/>
    </location>
</feature>
<organism evidence="3">
    <name type="scientific">Craspedostauros australis</name>
    <dbReference type="NCBI Taxonomy" id="1486917"/>
    <lineage>
        <taxon>Eukaryota</taxon>
        <taxon>Sar</taxon>
        <taxon>Stramenopiles</taxon>
        <taxon>Ochrophyta</taxon>
        <taxon>Bacillariophyta</taxon>
        <taxon>Bacillariophyceae</taxon>
        <taxon>Bacillariophycidae</taxon>
        <taxon>Naviculales</taxon>
        <taxon>Naviculaceae</taxon>
        <taxon>Craspedostauros</taxon>
    </lineage>
</organism>
<name>A0A7R9WNW6_9STRA</name>
<sequence length="228" mass="24852">MTASRRTPARRIAPAACLAVLCLGLCLQPQRSFTADALVTPQVRPSRSFIHSSSSNVINNMINSNSNQQQQQRVHSMQTLRVMTSNIDEDNVANGNGNSNGNSSSSSNEDATTSVAATTTSEPSWKEILDSKMMLEVRQELIQKYLDQGISAQEAEVEVDLFLSDQERSEKYLEMRAYSVAQAEAGFETVLTLLAGFLIGFVGIVAPKYYAAYKTVYPDGGSGPIPFL</sequence>
<feature type="chain" id="PRO_5030750743" evidence="2">
    <location>
        <begin position="33"/>
        <end position="228"/>
    </location>
</feature>
<feature type="region of interest" description="Disordered" evidence="1">
    <location>
        <begin position="89"/>
        <end position="120"/>
    </location>
</feature>
<dbReference type="AlphaFoldDB" id="A0A7R9WNW6"/>
<dbReference type="EMBL" id="HBEF01004479">
    <property type="protein sequence ID" value="CAD8330676.1"/>
    <property type="molecule type" value="Transcribed_RNA"/>
</dbReference>
<accession>A0A7R9WNW6</accession>
<evidence type="ECO:0000256" key="1">
    <source>
        <dbReference type="SAM" id="MobiDB-lite"/>
    </source>
</evidence>
<gene>
    <name evidence="3" type="ORF">CAUS1442_LOCUS2774</name>
</gene>
<reference evidence="3" key="1">
    <citation type="submission" date="2021-01" db="EMBL/GenBank/DDBJ databases">
        <authorList>
            <person name="Corre E."/>
            <person name="Pelletier E."/>
            <person name="Niang G."/>
            <person name="Scheremetjew M."/>
            <person name="Finn R."/>
            <person name="Kale V."/>
            <person name="Holt S."/>
            <person name="Cochrane G."/>
            <person name="Meng A."/>
            <person name="Brown T."/>
            <person name="Cohen L."/>
        </authorList>
    </citation>
    <scope>NUCLEOTIDE SEQUENCE</scope>
    <source>
        <strain evidence="3">CCMP3328</strain>
    </source>
</reference>